<feature type="compositionally biased region" description="Basic and acidic residues" evidence="7">
    <location>
        <begin position="1039"/>
        <end position="1048"/>
    </location>
</feature>
<evidence type="ECO:0000256" key="5">
    <source>
        <dbReference type="ARBA" id="ARBA00022840"/>
    </source>
</evidence>
<feature type="binding site" evidence="6">
    <location>
        <position position="48"/>
    </location>
    <ligand>
        <name>ATP</name>
        <dbReference type="ChEBI" id="CHEBI:30616"/>
    </ligand>
</feature>
<dbReference type="SUPFAM" id="SSF56112">
    <property type="entry name" value="Protein kinase-like (PK-like)"/>
    <property type="match status" value="1"/>
</dbReference>
<dbReference type="PROSITE" id="PS50011">
    <property type="entry name" value="PROTEIN_KINASE_DOM"/>
    <property type="match status" value="1"/>
</dbReference>
<evidence type="ECO:0000256" key="7">
    <source>
        <dbReference type="SAM" id="MobiDB-lite"/>
    </source>
</evidence>
<keyword evidence="3 6" id="KW-0547">Nucleotide-binding</keyword>
<keyword evidence="2" id="KW-0808">Transferase</keyword>
<feature type="compositionally biased region" description="Basic and acidic residues" evidence="7">
    <location>
        <begin position="463"/>
        <end position="483"/>
    </location>
</feature>
<reference evidence="9" key="1">
    <citation type="submission" date="2023-03" db="EMBL/GenBank/DDBJ databases">
        <authorList>
            <person name="Steffen K."/>
            <person name="Cardenas P."/>
        </authorList>
    </citation>
    <scope>NUCLEOTIDE SEQUENCE</scope>
</reference>
<feature type="compositionally biased region" description="Low complexity" evidence="7">
    <location>
        <begin position="1265"/>
        <end position="1283"/>
    </location>
</feature>
<feature type="compositionally biased region" description="Low complexity" evidence="7">
    <location>
        <begin position="631"/>
        <end position="641"/>
    </location>
</feature>
<feature type="region of interest" description="Disordered" evidence="7">
    <location>
        <begin position="1171"/>
        <end position="1377"/>
    </location>
</feature>
<feature type="compositionally biased region" description="Basic and acidic residues" evidence="7">
    <location>
        <begin position="1232"/>
        <end position="1243"/>
    </location>
</feature>
<dbReference type="PROSITE" id="PS00108">
    <property type="entry name" value="PROTEIN_KINASE_ST"/>
    <property type="match status" value="1"/>
</dbReference>
<feature type="compositionally biased region" description="Basic and acidic residues" evidence="7">
    <location>
        <begin position="795"/>
        <end position="810"/>
    </location>
</feature>
<dbReference type="PANTHER" id="PTHR24342">
    <property type="entry name" value="SERINE/THREONINE-PROTEIN KINASE 17"/>
    <property type="match status" value="1"/>
</dbReference>
<feature type="compositionally biased region" description="Basic and acidic residues" evidence="7">
    <location>
        <begin position="716"/>
        <end position="729"/>
    </location>
</feature>
<feature type="compositionally biased region" description="Basic and acidic residues" evidence="7">
    <location>
        <begin position="1119"/>
        <end position="1128"/>
    </location>
</feature>
<feature type="compositionally biased region" description="Basic and acidic residues" evidence="7">
    <location>
        <begin position="867"/>
        <end position="936"/>
    </location>
</feature>
<evidence type="ECO:0000256" key="2">
    <source>
        <dbReference type="ARBA" id="ARBA00022679"/>
    </source>
</evidence>
<gene>
    <name evidence="9" type="ORF">GBAR_LOCUS18658</name>
</gene>
<feature type="domain" description="Protein kinase" evidence="8">
    <location>
        <begin position="19"/>
        <end position="275"/>
    </location>
</feature>
<dbReference type="FunFam" id="1.10.510.10:FF:000571">
    <property type="entry name" value="Maternal embryonic leucine zipper kinase"/>
    <property type="match status" value="1"/>
</dbReference>
<keyword evidence="1" id="KW-0723">Serine/threonine-protein kinase</keyword>
<feature type="compositionally biased region" description="Basic and acidic residues" evidence="7">
    <location>
        <begin position="989"/>
        <end position="1005"/>
    </location>
</feature>
<evidence type="ECO:0000259" key="8">
    <source>
        <dbReference type="PROSITE" id="PS50011"/>
    </source>
</evidence>
<feature type="compositionally biased region" description="Basic and acidic residues" evidence="7">
    <location>
        <begin position="498"/>
        <end position="516"/>
    </location>
</feature>
<sequence>MPISDVEKIVRHEPLETCYEIGKELGRGKFAIVKRCTEKKTGAQYAAKILKKRRRGKSVREDILVEIDIMRQGMDHHQIIKLYEVFESQNEFYIIIELALGGELFRVIAVDPLPELKARDVVFQILEGVRHLHSLNIVHMDLKPENLLLYRKASLEIKIVDFGLAVQLQEGQEVKSLVGTAEYVSPEILSFEALSTFSDMWSIGALTYALLAGYSPFQGETHQETFLNVSTCDYDFEDEVFDVVSRDAKDFIEKLLVRRPNKRLTAEHCLQHPWIKAHVASTANNTSSLDGSMSSLDSALCMDSASSMEPSPVSSASSSFSPAPSATSRSGGSGSITSTTTTTTATTTSAAVSGKVSSSNEFSRPEDMRKVNEKLGQMSKLATEQIIAETTEKPRPEGSPTSTASSTSTLRGEDVGEPGVLSATQESVVPSSTPEVTTTDGSSSKTCLSSTTAPKLNPSASSENKERRTVSFERTQREKEKMPEVPSFKSRTISREQAASEKRTTSFERNPSEKRTTTSFERNASEKRTTSFERNASEKRTTSFERNASEKRTTSFERNASEKRTTSFERNAPEKRTTSFERTVGERETTPRSVAPSFKSATLGREKSGSDERRTASFERREKSSLLEAPASSMAAKSKSATLGRDRSPSRRDGEGEQQRTISFERRERSRSPFPDQDVTSLDPKTIESIERFNRLKERSKARESESYIQPLTSRDMSKSPEPRRRSDGENLTASQRRLSSKPLEARLPTSINESPRSSSSPENVNTQKSSSPDQATAATLAANSTSRNSPRLSPDSRRKDEKVEREDRSSSPAQLPTQKTEVETQQCEIADSTPSAKENEVEKERLEEPVEKGKVEEAQQSEEKEEEKFERARKEREKAREERRKARKEEDRRKEEEQKRKREEAEKKMEEERKRMEQDREKAREVRRRERERKITQRNNSSGSSESLTKSLDRSRWAWSVEARTPDSTAQFNGVKPHPQGSESSGNETKEQTPETEKKDEVAAVRKTPPQTSTSPQPPRKEERKTSSSEFFQFGIDYSRKQRRDSSDNSNSTEASKTPSPPLRAKSPAKVEVMLTTKTPGVQNPPRSESPVVIVSPPPTPEVTKENHEVAPVHQRRERSPIAEQQRRFNANKRMTPVISTDALDAILRGEVEDDPSALRYATEPNPYHYSHLESCPEENEPVLTSSPRAKSPSPLLKEMKSDGSSSSGQPFLAHRREGVLPSALPSALKDPNRSISPEKRRVTLLTSKTQSVDFDCMLSPEGSDYSTSLTSSPSPDTLSKSFDSSRTQGVIPKPEAISRLSVSGNYSSLSRSTPDLSDILGGGGRKGKDGRKVERSSSRRLGLGRSRMDSYVTSTEHSSSYYHSPASPHVMKSGRHATVTSRLLSGGKGFLSKWNESKNARHNHKVSS</sequence>
<feature type="compositionally biased region" description="Polar residues" evidence="7">
    <location>
        <begin position="1302"/>
        <end position="1317"/>
    </location>
</feature>
<dbReference type="Gene3D" id="1.10.510.10">
    <property type="entry name" value="Transferase(Phosphotransferase) domain 1"/>
    <property type="match status" value="1"/>
</dbReference>
<name>A0AA35SP07_GEOBA</name>
<evidence type="ECO:0000256" key="3">
    <source>
        <dbReference type="ARBA" id="ARBA00022741"/>
    </source>
</evidence>
<feature type="compositionally biased region" description="Low complexity" evidence="7">
    <location>
        <begin position="776"/>
        <end position="790"/>
    </location>
</feature>
<feature type="compositionally biased region" description="Low complexity" evidence="7">
    <location>
        <begin position="1341"/>
        <end position="1371"/>
    </location>
</feature>
<dbReference type="PANTHER" id="PTHR24342:SF12">
    <property type="entry name" value="DEATH-ASSOCIATED PROTEIN KINASE RELATED"/>
    <property type="match status" value="1"/>
</dbReference>
<dbReference type="GO" id="GO:0005524">
    <property type="term" value="F:ATP binding"/>
    <property type="evidence" value="ECO:0007669"/>
    <property type="project" value="UniProtKB-UniRule"/>
</dbReference>
<dbReference type="FunFam" id="3.30.200.20:FF:000315">
    <property type="entry name" value="Calcium-dependent protein kinase 3"/>
    <property type="match status" value="1"/>
</dbReference>
<feature type="compositionally biased region" description="Basic and acidic residues" evidence="7">
    <location>
        <begin position="644"/>
        <end position="671"/>
    </location>
</feature>
<evidence type="ECO:0000256" key="1">
    <source>
        <dbReference type="ARBA" id="ARBA00022527"/>
    </source>
</evidence>
<feature type="compositionally biased region" description="Low complexity" evidence="7">
    <location>
        <begin position="751"/>
        <end position="764"/>
    </location>
</feature>
<evidence type="ECO:0000256" key="6">
    <source>
        <dbReference type="PROSITE-ProRule" id="PRU10141"/>
    </source>
</evidence>
<feature type="compositionally biased region" description="Polar residues" evidence="7">
    <location>
        <begin position="811"/>
        <end position="837"/>
    </location>
</feature>
<dbReference type="SMART" id="SM00220">
    <property type="entry name" value="S_TKc"/>
    <property type="match status" value="1"/>
</dbReference>
<dbReference type="Proteomes" id="UP001174909">
    <property type="component" value="Unassembled WGS sequence"/>
</dbReference>
<dbReference type="GO" id="GO:0035556">
    <property type="term" value="P:intracellular signal transduction"/>
    <property type="evidence" value="ECO:0007669"/>
    <property type="project" value="TreeGrafter"/>
</dbReference>
<feature type="compositionally biased region" description="Polar residues" evidence="7">
    <location>
        <begin position="765"/>
        <end position="775"/>
    </location>
</feature>
<dbReference type="InterPro" id="IPR011009">
    <property type="entry name" value="Kinase-like_dom_sf"/>
</dbReference>
<evidence type="ECO:0000313" key="10">
    <source>
        <dbReference type="Proteomes" id="UP001174909"/>
    </source>
</evidence>
<dbReference type="EMBL" id="CASHTH010002642">
    <property type="protein sequence ID" value="CAI8033074.1"/>
    <property type="molecule type" value="Genomic_DNA"/>
</dbReference>
<protein>
    <submittedName>
        <fullName evidence="9">Serine/threonine-protein kinase 17A</fullName>
    </submittedName>
</protein>
<evidence type="ECO:0000256" key="4">
    <source>
        <dbReference type="ARBA" id="ARBA00022777"/>
    </source>
</evidence>
<feature type="compositionally biased region" description="Basic and acidic residues" evidence="7">
    <location>
        <begin position="838"/>
        <end position="858"/>
    </location>
</feature>
<organism evidence="9 10">
    <name type="scientific">Geodia barretti</name>
    <name type="common">Barrett's horny sponge</name>
    <dbReference type="NCBI Taxonomy" id="519541"/>
    <lineage>
        <taxon>Eukaryota</taxon>
        <taxon>Metazoa</taxon>
        <taxon>Porifera</taxon>
        <taxon>Demospongiae</taxon>
        <taxon>Heteroscleromorpha</taxon>
        <taxon>Tetractinellida</taxon>
        <taxon>Astrophorina</taxon>
        <taxon>Geodiidae</taxon>
        <taxon>Geodia</taxon>
    </lineage>
</organism>
<feature type="compositionally biased region" description="Polar residues" evidence="7">
    <location>
        <begin position="1049"/>
        <end position="1059"/>
    </location>
</feature>
<feature type="region of interest" description="Disordered" evidence="7">
    <location>
        <begin position="389"/>
        <end position="1137"/>
    </location>
</feature>
<dbReference type="Gene3D" id="3.30.200.20">
    <property type="entry name" value="Phosphorylase Kinase, domain 1"/>
    <property type="match status" value="1"/>
</dbReference>
<comment type="caution">
    <text evidence="9">The sequence shown here is derived from an EMBL/GenBank/DDBJ whole genome shotgun (WGS) entry which is preliminary data.</text>
</comment>
<keyword evidence="4 9" id="KW-0418">Kinase</keyword>
<feature type="compositionally biased region" description="Basic and acidic residues" evidence="7">
    <location>
        <begin position="685"/>
        <end position="706"/>
    </location>
</feature>
<keyword evidence="5 6" id="KW-0067">ATP-binding</keyword>
<dbReference type="GO" id="GO:0004674">
    <property type="term" value="F:protein serine/threonine kinase activity"/>
    <property type="evidence" value="ECO:0007669"/>
    <property type="project" value="UniProtKB-KW"/>
</dbReference>
<dbReference type="InterPro" id="IPR008271">
    <property type="entry name" value="Ser/Thr_kinase_AS"/>
</dbReference>
<dbReference type="InterPro" id="IPR000719">
    <property type="entry name" value="Prot_kinase_dom"/>
</dbReference>
<feature type="compositionally biased region" description="Low complexity" evidence="7">
    <location>
        <begin position="1086"/>
        <end position="1096"/>
    </location>
</feature>
<feature type="compositionally biased region" description="Polar residues" evidence="7">
    <location>
        <begin position="440"/>
        <end position="462"/>
    </location>
</feature>
<feature type="compositionally biased region" description="Basic and acidic residues" evidence="7">
    <location>
        <begin position="604"/>
        <end position="625"/>
    </location>
</feature>
<feature type="compositionally biased region" description="Low complexity" evidence="7">
    <location>
        <begin position="426"/>
        <end position="439"/>
    </location>
</feature>
<accession>A0AA35SP07</accession>
<feature type="region of interest" description="Disordered" evidence="7">
    <location>
        <begin position="303"/>
        <end position="367"/>
    </location>
</feature>
<feature type="compositionally biased region" description="Basic and acidic residues" evidence="7">
    <location>
        <begin position="523"/>
        <end position="590"/>
    </location>
</feature>
<dbReference type="InterPro" id="IPR017441">
    <property type="entry name" value="Protein_kinase_ATP_BS"/>
</dbReference>
<keyword evidence="10" id="KW-1185">Reference proteome</keyword>
<feature type="compositionally biased region" description="Low complexity" evidence="7">
    <location>
        <begin position="399"/>
        <end position="409"/>
    </location>
</feature>
<proteinExistence type="predicted"/>
<dbReference type="GO" id="GO:0005634">
    <property type="term" value="C:nucleus"/>
    <property type="evidence" value="ECO:0007669"/>
    <property type="project" value="TreeGrafter"/>
</dbReference>
<feature type="compositionally biased region" description="Basic and acidic residues" evidence="7">
    <location>
        <begin position="1328"/>
        <end position="1339"/>
    </location>
</feature>
<dbReference type="PROSITE" id="PS00107">
    <property type="entry name" value="PROTEIN_KINASE_ATP"/>
    <property type="match status" value="1"/>
</dbReference>
<dbReference type="Pfam" id="PF00069">
    <property type="entry name" value="Pkinase"/>
    <property type="match status" value="1"/>
</dbReference>
<evidence type="ECO:0000313" key="9">
    <source>
        <dbReference type="EMBL" id="CAI8033074.1"/>
    </source>
</evidence>
<feature type="compositionally biased region" description="Low complexity" evidence="7">
    <location>
        <begin position="303"/>
        <end position="359"/>
    </location>
</feature>
<feature type="compositionally biased region" description="Low complexity" evidence="7">
    <location>
        <begin position="942"/>
        <end position="951"/>
    </location>
</feature>
<dbReference type="GO" id="GO:0043065">
    <property type="term" value="P:positive regulation of apoptotic process"/>
    <property type="evidence" value="ECO:0007669"/>
    <property type="project" value="TreeGrafter"/>
</dbReference>